<protein>
    <recommendedName>
        <fullName evidence="5">Lipoprotein</fullName>
    </recommendedName>
</protein>
<evidence type="ECO:0000256" key="2">
    <source>
        <dbReference type="SAM" id="SignalP"/>
    </source>
</evidence>
<feature type="region of interest" description="Disordered" evidence="1">
    <location>
        <begin position="93"/>
        <end position="141"/>
    </location>
</feature>
<dbReference type="RefSeq" id="WP_231441125.1">
    <property type="nucleotide sequence ID" value="NZ_JAJOMB010000005.1"/>
</dbReference>
<name>A0A9X1NDD1_9ACTN</name>
<reference evidence="3" key="1">
    <citation type="submission" date="2021-11" db="EMBL/GenBank/DDBJ databases">
        <title>Streptomyces corallinus and Kineosporia corallina sp. nov., two new coral-derived marine actinobacteria.</title>
        <authorList>
            <person name="Buangrab K."/>
            <person name="Sutthacheep M."/>
            <person name="Yeemin T."/>
            <person name="Harunari E."/>
            <person name="Igarashi Y."/>
            <person name="Sripreechasak P."/>
            <person name="Kanchanasin P."/>
            <person name="Tanasupawat S."/>
            <person name="Phongsopitanun W."/>
        </authorList>
    </citation>
    <scope>NUCLEOTIDE SEQUENCE</scope>
    <source>
        <strain evidence="3">JCM 31032</strain>
    </source>
</reference>
<comment type="caution">
    <text evidence="3">The sequence shown here is derived from an EMBL/GenBank/DDBJ whole genome shotgun (WGS) entry which is preliminary data.</text>
</comment>
<keyword evidence="2" id="KW-0732">Signal</keyword>
<feature type="compositionally biased region" description="Polar residues" evidence="1">
    <location>
        <begin position="131"/>
        <end position="141"/>
    </location>
</feature>
<evidence type="ECO:0000313" key="4">
    <source>
        <dbReference type="Proteomes" id="UP001138997"/>
    </source>
</evidence>
<dbReference type="EMBL" id="JAJOMB010000005">
    <property type="protein sequence ID" value="MCD5311685.1"/>
    <property type="molecule type" value="Genomic_DNA"/>
</dbReference>
<gene>
    <name evidence="3" type="ORF">LR394_12305</name>
</gene>
<proteinExistence type="predicted"/>
<dbReference type="AlphaFoldDB" id="A0A9X1NDD1"/>
<feature type="chain" id="PRO_5040868824" description="Lipoprotein" evidence="2">
    <location>
        <begin position="22"/>
        <end position="141"/>
    </location>
</feature>
<evidence type="ECO:0008006" key="5">
    <source>
        <dbReference type="Google" id="ProtNLM"/>
    </source>
</evidence>
<sequence length="141" mass="14420">MKTRRRSTLVVASGTALFAAAVLTGCGNSVERDHQGVCVDKSTQKRVADDECDEDDEGARSGYYGGTHAWRLYGSGLRFPPVGGRIADYPGSVSTLPSGHGATFGGAERNGGTVSKSSVKTAADRGGFGKTSRSSSGSVGG</sequence>
<organism evidence="3 4">
    <name type="scientific">Kineosporia babensis</name>
    <dbReference type="NCBI Taxonomy" id="499548"/>
    <lineage>
        <taxon>Bacteria</taxon>
        <taxon>Bacillati</taxon>
        <taxon>Actinomycetota</taxon>
        <taxon>Actinomycetes</taxon>
        <taxon>Kineosporiales</taxon>
        <taxon>Kineosporiaceae</taxon>
        <taxon>Kineosporia</taxon>
    </lineage>
</organism>
<evidence type="ECO:0000256" key="1">
    <source>
        <dbReference type="SAM" id="MobiDB-lite"/>
    </source>
</evidence>
<keyword evidence="4" id="KW-1185">Reference proteome</keyword>
<accession>A0A9X1NDD1</accession>
<feature type="signal peptide" evidence="2">
    <location>
        <begin position="1"/>
        <end position="21"/>
    </location>
</feature>
<dbReference type="Proteomes" id="UP001138997">
    <property type="component" value="Unassembled WGS sequence"/>
</dbReference>
<dbReference type="PROSITE" id="PS51257">
    <property type="entry name" value="PROKAR_LIPOPROTEIN"/>
    <property type="match status" value="1"/>
</dbReference>
<evidence type="ECO:0000313" key="3">
    <source>
        <dbReference type="EMBL" id="MCD5311685.1"/>
    </source>
</evidence>